<reference evidence="1" key="1">
    <citation type="submission" date="2021-03" db="EMBL/GenBank/DDBJ databases">
        <authorList>
            <person name="Kim M.K."/>
        </authorList>
    </citation>
    <scope>NUCLEOTIDE SEQUENCE</scope>
    <source>
        <strain evidence="1">BT186</strain>
    </source>
</reference>
<dbReference type="EMBL" id="JAFLQZ010000004">
    <property type="protein sequence ID" value="MBO0358040.1"/>
    <property type="molecule type" value="Genomic_DNA"/>
</dbReference>
<sequence length="96" mass="10822">MDSNVRFLLAARLVNSSADPLVFEFQRDLFNDQPAYVSISRLGWQALSPSQAIGYIADRYLLEHPEEEERVGHALIIYCINQALGLPNPNPGRPVR</sequence>
<proteinExistence type="predicted"/>
<comment type="caution">
    <text evidence="1">The sequence shown here is derived from an EMBL/GenBank/DDBJ whole genome shotgun (WGS) entry which is preliminary data.</text>
</comment>
<evidence type="ECO:0000313" key="2">
    <source>
        <dbReference type="Proteomes" id="UP000664144"/>
    </source>
</evidence>
<gene>
    <name evidence="1" type="ORF">J0X19_08805</name>
</gene>
<accession>A0A939EWR5</accession>
<evidence type="ECO:0000313" key="1">
    <source>
        <dbReference type="EMBL" id="MBO0358040.1"/>
    </source>
</evidence>
<dbReference type="AlphaFoldDB" id="A0A939EWR5"/>
<protein>
    <submittedName>
        <fullName evidence="1">Uncharacterized protein</fullName>
    </submittedName>
</protein>
<dbReference type="RefSeq" id="WP_206983943.1">
    <property type="nucleotide sequence ID" value="NZ_JAFLQZ010000004.1"/>
</dbReference>
<keyword evidence="2" id="KW-1185">Reference proteome</keyword>
<name>A0A939EWR5_9BACT</name>
<dbReference type="Proteomes" id="UP000664144">
    <property type="component" value="Unassembled WGS sequence"/>
</dbReference>
<organism evidence="1 2">
    <name type="scientific">Hymenobacter telluris</name>
    <dbReference type="NCBI Taxonomy" id="2816474"/>
    <lineage>
        <taxon>Bacteria</taxon>
        <taxon>Pseudomonadati</taxon>
        <taxon>Bacteroidota</taxon>
        <taxon>Cytophagia</taxon>
        <taxon>Cytophagales</taxon>
        <taxon>Hymenobacteraceae</taxon>
        <taxon>Hymenobacter</taxon>
    </lineage>
</organism>